<dbReference type="EMBL" id="PFBB01000029">
    <property type="protein sequence ID" value="PIR88372.1"/>
    <property type="molecule type" value="Genomic_DNA"/>
</dbReference>
<name>A0A2H0UPL5_9BACT</name>
<protein>
    <submittedName>
        <fullName evidence="1">Uncharacterized protein</fullName>
    </submittedName>
</protein>
<reference evidence="2" key="1">
    <citation type="submission" date="2017-09" db="EMBL/GenBank/DDBJ databases">
        <title>Depth-based differentiation of microbial function through sediment-hosted aquifers and enrichment of novel symbionts in the deep terrestrial subsurface.</title>
        <authorList>
            <person name="Probst A.J."/>
            <person name="Ladd B."/>
            <person name="Jarett J.K."/>
            <person name="Geller-Mcgrath D.E."/>
            <person name="Sieber C.M.K."/>
            <person name="Emerson J.B."/>
            <person name="Anantharaman K."/>
            <person name="Thomas B.C."/>
            <person name="Malmstrom R."/>
            <person name="Stieglmeier M."/>
            <person name="Klingl A."/>
            <person name="Woyke T."/>
            <person name="Ryan C.M."/>
            <person name="Banfield J.F."/>
        </authorList>
    </citation>
    <scope>NUCLEOTIDE SEQUENCE [LARGE SCALE GENOMIC DNA]</scope>
</reference>
<evidence type="ECO:0000313" key="2">
    <source>
        <dbReference type="Proteomes" id="UP000229615"/>
    </source>
</evidence>
<organism evidence="1 2">
    <name type="scientific">Candidatus Harrisonbacteria bacterium CG10_big_fil_rev_8_21_14_0_10_44_23</name>
    <dbReference type="NCBI Taxonomy" id="1974585"/>
    <lineage>
        <taxon>Bacteria</taxon>
        <taxon>Candidatus Harrisoniibacteriota</taxon>
    </lineage>
</organism>
<dbReference type="Proteomes" id="UP000229615">
    <property type="component" value="Unassembled WGS sequence"/>
</dbReference>
<dbReference type="AlphaFoldDB" id="A0A2H0UPL5"/>
<accession>A0A2H0UPL5</accession>
<gene>
    <name evidence="1" type="ORF">COU09_02670</name>
</gene>
<evidence type="ECO:0000313" key="1">
    <source>
        <dbReference type="EMBL" id="PIR88372.1"/>
    </source>
</evidence>
<sequence>MVFDWSAERRSGLVSGSQTVLADFLESKDVTPENKKAITDLWGNVIGIFQTPRNSTQELVINGESIANFDSSELPTHSEYHIAKVVTLVTSLYDKVVPAEYQTSENVLALSISAIIHDIGLLQEVGEDGPQERFYKHHELRALAMVDPIVEALHLPEYEEVPDKKNAFKNKIKMFIASTVPAWNLDFGQGAKIKRLIQPEGNPISLEEVKKNLNLEEGEPDALTNTAENLFQVFESFSQQPSNEMLMLAQVMSAADHGTYMLEPSRISEIIGLWQELNRMWIGSDNKLTHRSLPPETDNYLRYLTSGFAGIQWKTFGETLKEIGDNPFVNGETPISVAEMKTYAEKIVQLLAEKSDFDSLLRFEGSFSPIQLVALAGEMQLDNNRQVVEAIEVFSKSFAYSPSRTHSFDALSTSVLKRMYKNILQTQRPEFLKKALSIMLDEVDDEMTDAGVLNLHIAPQAYISDTEESLEVFLDHLQKAHGLLDEAHHKRIQTIYLTLREDQGDDINLFRQTIKNYGAENKKPPLGLSIACIPFGMSIANLVDQEKDETYPLLIHFGLEKSGDAMNDRLDELMNTISLDDRTLLSRMSIHIDDKFREFMDYYKNHPEHQILLKEIPKSIAPLGYMLTQGNKGYDTMEEFYEVFGSGIHVGSNNPSMHGDLGLSAQRLAYQFYNSH</sequence>
<comment type="caution">
    <text evidence="1">The sequence shown here is derived from an EMBL/GenBank/DDBJ whole genome shotgun (WGS) entry which is preliminary data.</text>
</comment>
<proteinExistence type="predicted"/>